<evidence type="ECO:0000313" key="2">
    <source>
        <dbReference type="Proteomes" id="UP000620104"/>
    </source>
</evidence>
<accession>A0A8H3TR27</accession>
<dbReference type="Proteomes" id="UP000620104">
    <property type="component" value="Unassembled WGS sequence"/>
</dbReference>
<evidence type="ECO:0000313" key="1">
    <source>
        <dbReference type="EMBL" id="GHJ85588.1"/>
    </source>
</evidence>
<organism evidence="1 2">
    <name type="scientific">Naganishia liquefaciens</name>
    <dbReference type="NCBI Taxonomy" id="104408"/>
    <lineage>
        <taxon>Eukaryota</taxon>
        <taxon>Fungi</taxon>
        <taxon>Dikarya</taxon>
        <taxon>Basidiomycota</taxon>
        <taxon>Agaricomycotina</taxon>
        <taxon>Tremellomycetes</taxon>
        <taxon>Filobasidiales</taxon>
        <taxon>Filobasidiaceae</taxon>
        <taxon>Naganishia</taxon>
    </lineage>
</organism>
<keyword evidence="2" id="KW-1185">Reference proteome</keyword>
<proteinExistence type="predicted"/>
<name>A0A8H3TR27_9TREE</name>
<gene>
    <name evidence="1" type="ORF">NliqN6_1990</name>
</gene>
<sequence length="123" mass="12850">MSSRSSLSALSWRDQAIDAQGLGSFWPEGDWRNDLDRGFDNAPGSGNTAVILFFANGADTFNGVLQMDAVGKDAAQYAETDGKEATGCGQNDAAEGTEAGDAVNLLIMSTVELPASGAIMRRS</sequence>
<reference evidence="1" key="1">
    <citation type="submission" date="2020-07" db="EMBL/GenBank/DDBJ databases">
        <title>Draft Genome Sequence of a Deep-Sea Yeast, Naganishia (Cryptococcus) liquefaciens strain N6.</title>
        <authorList>
            <person name="Han Y.W."/>
            <person name="Kajitani R."/>
            <person name="Morimoto H."/>
            <person name="Parhat M."/>
            <person name="Tsubouchi H."/>
            <person name="Bakenova O."/>
            <person name="Ogata M."/>
            <person name="Argunhan B."/>
            <person name="Aoki R."/>
            <person name="Kajiwara S."/>
            <person name="Itoh T."/>
            <person name="Iwasaki H."/>
        </authorList>
    </citation>
    <scope>NUCLEOTIDE SEQUENCE</scope>
    <source>
        <strain evidence="1">N6</strain>
    </source>
</reference>
<dbReference type="AlphaFoldDB" id="A0A8H3TR27"/>
<protein>
    <submittedName>
        <fullName evidence="1">Uncharacterized protein</fullName>
    </submittedName>
</protein>
<dbReference type="EMBL" id="BLZA01000013">
    <property type="protein sequence ID" value="GHJ85588.1"/>
    <property type="molecule type" value="Genomic_DNA"/>
</dbReference>
<comment type="caution">
    <text evidence="1">The sequence shown here is derived from an EMBL/GenBank/DDBJ whole genome shotgun (WGS) entry which is preliminary data.</text>
</comment>